<protein>
    <submittedName>
        <fullName evidence="1">Uncharacterized protein</fullName>
    </submittedName>
</protein>
<evidence type="ECO:0000313" key="1">
    <source>
        <dbReference type="EMBL" id="VEL26474.1"/>
    </source>
</evidence>
<reference evidence="1" key="1">
    <citation type="submission" date="2018-11" db="EMBL/GenBank/DDBJ databases">
        <authorList>
            <consortium name="Pathogen Informatics"/>
        </authorList>
    </citation>
    <scope>NUCLEOTIDE SEQUENCE</scope>
</reference>
<dbReference type="EMBL" id="CAAALY010080534">
    <property type="protein sequence ID" value="VEL26474.1"/>
    <property type="molecule type" value="Genomic_DNA"/>
</dbReference>
<sequence length="99" mass="11143">MHTFVHYLCLKLLPDLPDSTCLLRLVTRSCVTVLHDRPGLLDALPRKGYLHRLVDLLADISDPEGAKAAVQLLHQMSKSKVVFQVLFSFGRFAFKPSIL</sequence>
<proteinExistence type="predicted"/>
<organism evidence="1 2">
    <name type="scientific">Protopolystoma xenopodis</name>
    <dbReference type="NCBI Taxonomy" id="117903"/>
    <lineage>
        <taxon>Eukaryota</taxon>
        <taxon>Metazoa</taxon>
        <taxon>Spiralia</taxon>
        <taxon>Lophotrochozoa</taxon>
        <taxon>Platyhelminthes</taxon>
        <taxon>Monogenea</taxon>
        <taxon>Polyopisthocotylea</taxon>
        <taxon>Polystomatidea</taxon>
        <taxon>Polystomatidae</taxon>
        <taxon>Protopolystoma</taxon>
    </lineage>
</organism>
<keyword evidence="2" id="KW-1185">Reference proteome</keyword>
<dbReference type="AlphaFoldDB" id="A0A3S5AL17"/>
<accession>A0A3S5AL17</accession>
<gene>
    <name evidence="1" type="ORF">PXEA_LOCUS19914</name>
</gene>
<evidence type="ECO:0000313" key="2">
    <source>
        <dbReference type="Proteomes" id="UP000784294"/>
    </source>
</evidence>
<dbReference type="Proteomes" id="UP000784294">
    <property type="component" value="Unassembled WGS sequence"/>
</dbReference>
<name>A0A3S5AL17_9PLAT</name>
<comment type="caution">
    <text evidence="1">The sequence shown here is derived from an EMBL/GenBank/DDBJ whole genome shotgun (WGS) entry which is preliminary data.</text>
</comment>